<accession>K0S6C6</accession>
<dbReference type="OMA" id="GISFHWD"/>
<dbReference type="EMBL" id="AGNL01035823">
    <property type="protein sequence ID" value="EJK54432.1"/>
    <property type="molecule type" value="Genomic_DNA"/>
</dbReference>
<dbReference type="eggNOG" id="ENOG502S5SS">
    <property type="taxonomic scope" value="Eukaryota"/>
</dbReference>
<keyword evidence="2" id="KW-1185">Reference proteome</keyword>
<dbReference type="Proteomes" id="UP000266841">
    <property type="component" value="Unassembled WGS sequence"/>
</dbReference>
<name>K0S6C6_THAOC</name>
<evidence type="ECO:0000313" key="1">
    <source>
        <dbReference type="EMBL" id="EJK54432.1"/>
    </source>
</evidence>
<organism evidence="1 2">
    <name type="scientific">Thalassiosira oceanica</name>
    <name type="common">Marine diatom</name>
    <dbReference type="NCBI Taxonomy" id="159749"/>
    <lineage>
        <taxon>Eukaryota</taxon>
        <taxon>Sar</taxon>
        <taxon>Stramenopiles</taxon>
        <taxon>Ochrophyta</taxon>
        <taxon>Bacillariophyta</taxon>
        <taxon>Coscinodiscophyceae</taxon>
        <taxon>Thalassiosirophycidae</taxon>
        <taxon>Thalassiosirales</taxon>
        <taxon>Thalassiosiraceae</taxon>
        <taxon>Thalassiosira</taxon>
    </lineage>
</organism>
<evidence type="ECO:0000313" key="2">
    <source>
        <dbReference type="Proteomes" id="UP000266841"/>
    </source>
</evidence>
<protein>
    <submittedName>
        <fullName evidence="1">Uncharacterized protein</fullName>
    </submittedName>
</protein>
<dbReference type="OrthoDB" id="69177at2759"/>
<dbReference type="AlphaFoldDB" id="K0S6C6"/>
<sequence length="396" mass="44204">MEELTISLALDGHGRTKYTDETEANATKRPKINEDVDCAINYSTRTSKTNIVELSDEVLDNLLFDVEICDCALLPRTFWVNAGDEPRCSLEKLALQVFGEHVPPGVRIDKENSGVEWWVQIRPSPPALMSMSSDQAGRYSMLGCGDDGGDETARSGITWHFDKDEDLRVMMDGSMWVHPHLSTVTYLTSIGAPTMVVEKRVDLSGQILNENSSVCGSVSWPRKGKHLVFDGRFLHAAPTDLLEEGAFDEQCKFDTPIDISEKERKVLMRRHRRVTLLVNIWLNYKPFNVNAFPDTMLDKLSKDMLGDANLFDDSKSCSKTCGKVVVVKDGKGTLACSDHVTQKDETIALTKMSWPMGRDNETIEALMPLELIRNCDEGSDVIIEWKNGLSLSASHA</sequence>
<comment type="caution">
    <text evidence="1">The sequence shown here is derived from an EMBL/GenBank/DDBJ whole genome shotgun (WGS) entry which is preliminary data.</text>
</comment>
<reference evidence="1 2" key="1">
    <citation type="journal article" date="2012" name="Genome Biol.">
        <title>Genome and low-iron response of an oceanic diatom adapted to chronic iron limitation.</title>
        <authorList>
            <person name="Lommer M."/>
            <person name="Specht M."/>
            <person name="Roy A.S."/>
            <person name="Kraemer L."/>
            <person name="Andreson R."/>
            <person name="Gutowska M.A."/>
            <person name="Wolf J."/>
            <person name="Bergner S.V."/>
            <person name="Schilhabel M.B."/>
            <person name="Klostermeier U.C."/>
            <person name="Beiko R.G."/>
            <person name="Rosenstiel P."/>
            <person name="Hippler M."/>
            <person name="Laroche J."/>
        </authorList>
    </citation>
    <scope>NUCLEOTIDE SEQUENCE [LARGE SCALE GENOMIC DNA]</scope>
    <source>
        <strain evidence="1 2">CCMP1005</strain>
    </source>
</reference>
<gene>
    <name evidence="1" type="ORF">THAOC_25939</name>
</gene>
<proteinExistence type="predicted"/>